<reference evidence="6 7" key="1">
    <citation type="submission" date="2023-04" db="EMBL/GenBank/DDBJ databases">
        <title>Klugiella caeni sp. nov. isolated from the sludge of biochemical tank.</title>
        <authorList>
            <person name="Geng K."/>
        </authorList>
    </citation>
    <scope>NUCLEOTIDE SEQUENCE [LARGE SCALE GENOMIC DNA]</scope>
    <source>
        <strain evidence="6 7">YN-L-19</strain>
    </source>
</reference>
<dbReference type="InterPro" id="IPR000485">
    <property type="entry name" value="AsnC-type_HTH_dom"/>
</dbReference>
<dbReference type="InterPro" id="IPR019888">
    <property type="entry name" value="Tscrpt_reg_AsnC-like"/>
</dbReference>
<dbReference type="InterPro" id="IPR019887">
    <property type="entry name" value="Tscrpt_reg_AsnC/Lrp_C"/>
</dbReference>
<dbReference type="SUPFAM" id="SSF46785">
    <property type="entry name" value="Winged helix' DNA-binding domain"/>
    <property type="match status" value="1"/>
</dbReference>
<feature type="domain" description="HTH asnC-type" evidence="5">
    <location>
        <begin position="13"/>
        <end position="51"/>
    </location>
</feature>
<dbReference type="InterPro" id="IPR036388">
    <property type="entry name" value="WH-like_DNA-bd_sf"/>
</dbReference>
<sequence length="159" mass="17381">MVSPDSGMSDRADRIDRRLLAAMLRHPLASQSGLADAVGVSRNTVRARLERYWRGRGLRGLDRAVDPAFLGFPLRAFVFTTVEQRRLASVSTALADIPEVLEVNGISGDVDLIVDVVARDADDLYRVAGAILGIPGVERTSTALVMRPLVPYRVKQLLD</sequence>
<dbReference type="AlphaFoldDB" id="A0AAW6TC74"/>
<dbReference type="InterPro" id="IPR036390">
    <property type="entry name" value="WH_DNA-bd_sf"/>
</dbReference>
<feature type="domain" description="Transcription regulator AsnC/Lrp ligand binding" evidence="4">
    <location>
        <begin position="81"/>
        <end position="147"/>
    </location>
</feature>
<dbReference type="GO" id="GO:0005829">
    <property type="term" value="C:cytosol"/>
    <property type="evidence" value="ECO:0007669"/>
    <property type="project" value="TreeGrafter"/>
</dbReference>
<evidence type="ECO:0000313" key="7">
    <source>
        <dbReference type="Proteomes" id="UP001321506"/>
    </source>
</evidence>
<dbReference type="Gene3D" id="1.10.10.10">
    <property type="entry name" value="Winged helix-like DNA-binding domain superfamily/Winged helix DNA-binding domain"/>
    <property type="match status" value="1"/>
</dbReference>
<evidence type="ECO:0000256" key="1">
    <source>
        <dbReference type="ARBA" id="ARBA00023015"/>
    </source>
</evidence>
<protein>
    <submittedName>
        <fullName evidence="6">Lrp/AsnC family transcriptional regulator</fullName>
    </submittedName>
</protein>
<evidence type="ECO:0000259" key="5">
    <source>
        <dbReference type="Pfam" id="PF13404"/>
    </source>
</evidence>
<accession>A0AAW6TC74</accession>
<dbReference type="PANTHER" id="PTHR30154:SF34">
    <property type="entry name" value="TRANSCRIPTIONAL REGULATOR AZLB"/>
    <property type="match status" value="1"/>
</dbReference>
<dbReference type="Pfam" id="PF13404">
    <property type="entry name" value="HTH_AsnC-type"/>
    <property type="match status" value="1"/>
</dbReference>
<dbReference type="PANTHER" id="PTHR30154">
    <property type="entry name" value="LEUCINE-RESPONSIVE REGULATORY PROTEIN"/>
    <property type="match status" value="1"/>
</dbReference>
<keyword evidence="3" id="KW-0804">Transcription</keyword>
<comment type="caution">
    <text evidence="6">The sequence shown here is derived from an EMBL/GenBank/DDBJ whole genome shotgun (WGS) entry which is preliminary data.</text>
</comment>
<dbReference type="Proteomes" id="UP001321506">
    <property type="component" value="Unassembled WGS sequence"/>
</dbReference>
<dbReference type="Gene3D" id="3.30.70.920">
    <property type="match status" value="1"/>
</dbReference>
<keyword evidence="1" id="KW-0805">Transcription regulation</keyword>
<dbReference type="EMBL" id="JASATX010000006">
    <property type="protein sequence ID" value="MDI2099610.1"/>
    <property type="molecule type" value="Genomic_DNA"/>
</dbReference>
<dbReference type="GO" id="GO:0043200">
    <property type="term" value="P:response to amino acid"/>
    <property type="evidence" value="ECO:0007669"/>
    <property type="project" value="TreeGrafter"/>
</dbReference>
<evidence type="ECO:0000313" key="6">
    <source>
        <dbReference type="EMBL" id="MDI2099610.1"/>
    </source>
</evidence>
<organism evidence="6 7">
    <name type="scientific">Ruicaihuangia caeni</name>
    <dbReference type="NCBI Taxonomy" id="3042517"/>
    <lineage>
        <taxon>Bacteria</taxon>
        <taxon>Bacillati</taxon>
        <taxon>Actinomycetota</taxon>
        <taxon>Actinomycetes</taxon>
        <taxon>Micrococcales</taxon>
        <taxon>Microbacteriaceae</taxon>
        <taxon>Ruicaihuangia</taxon>
    </lineage>
</organism>
<dbReference type="SUPFAM" id="SSF54909">
    <property type="entry name" value="Dimeric alpha+beta barrel"/>
    <property type="match status" value="1"/>
</dbReference>
<evidence type="ECO:0000256" key="2">
    <source>
        <dbReference type="ARBA" id="ARBA00023125"/>
    </source>
</evidence>
<evidence type="ECO:0000256" key="3">
    <source>
        <dbReference type="ARBA" id="ARBA00023163"/>
    </source>
</evidence>
<proteinExistence type="predicted"/>
<keyword evidence="7" id="KW-1185">Reference proteome</keyword>
<keyword evidence="2" id="KW-0238">DNA-binding</keyword>
<dbReference type="Pfam" id="PF01037">
    <property type="entry name" value="AsnC_trans_reg"/>
    <property type="match status" value="1"/>
</dbReference>
<name>A0AAW6TC74_9MICO</name>
<dbReference type="SMART" id="SM00344">
    <property type="entry name" value="HTH_ASNC"/>
    <property type="match status" value="1"/>
</dbReference>
<evidence type="ECO:0000259" key="4">
    <source>
        <dbReference type="Pfam" id="PF01037"/>
    </source>
</evidence>
<dbReference type="RefSeq" id="WP_281489403.1">
    <property type="nucleotide sequence ID" value="NZ_CP159582.1"/>
</dbReference>
<gene>
    <name evidence="6" type="ORF">QF206_11610</name>
</gene>
<dbReference type="GO" id="GO:0043565">
    <property type="term" value="F:sequence-specific DNA binding"/>
    <property type="evidence" value="ECO:0007669"/>
    <property type="project" value="InterPro"/>
</dbReference>
<dbReference type="InterPro" id="IPR011008">
    <property type="entry name" value="Dimeric_a/b-barrel"/>
</dbReference>